<keyword evidence="1" id="KW-0472">Membrane</keyword>
<keyword evidence="1" id="KW-1133">Transmembrane helix</keyword>
<feature type="transmembrane region" description="Helical" evidence="1">
    <location>
        <begin position="111"/>
        <end position="130"/>
    </location>
</feature>
<feature type="transmembrane region" description="Helical" evidence="1">
    <location>
        <begin position="142"/>
        <end position="160"/>
    </location>
</feature>
<feature type="transmembrane region" description="Helical" evidence="1">
    <location>
        <begin position="172"/>
        <end position="202"/>
    </location>
</feature>
<protein>
    <submittedName>
        <fullName evidence="2">DUF2029 domain-containing protein</fullName>
    </submittedName>
</protein>
<feature type="transmembrane region" description="Helical" evidence="1">
    <location>
        <begin position="59"/>
        <end position="77"/>
    </location>
</feature>
<accession>A0ABS6T162</accession>
<dbReference type="EMBL" id="JAHUZE010000002">
    <property type="protein sequence ID" value="MBV7378969.1"/>
    <property type="molecule type" value="Genomic_DNA"/>
</dbReference>
<feature type="transmembrane region" description="Helical" evidence="1">
    <location>
        <begin position="256"/>
        <end position="279"/>
    </location>
</feature>
<sequence>MGKANGARLALVLVGVLVVLAGTTLLKGAYFLGKHEGDTLHLLQMVFRMAEGDWPHLDFVTPIGALAVAPIAWLVSLGMGVGHAILWSQALVAAVMLPAIWYVSWSRFDGIWKYLFGGLVVVLIVALVHGESQPSVSISMHYNRWAWAATFLALATVILPTRVQARPGVDGVIVGVAMAALLLIKITYFAAFFIPVLVAIIGRRAWKTLWVAVISGLVVMAIFTLLAGTPVVWLAYLRDVMIVAASDVRPAPGLPLGNVVGAPAYMAGSLSLALAVIWLRQSGRKLEGLVMLLLVPAFFYVTYQNFGNDPQWLPLVGMMLITLRPAPGTKNEFGWDMHMAVIMTAVAMLSFGAGSVTNLAYSPFRHMGEDEEKYSPLLPGSGKHEDIVTPTIRAHRLDAKFALGGPDTPYAAFWDEDFRKGEMITWRGEDLTICTVEIGTVAWFKTMADNLVATGLTEGKTAFVADILNGFWLYDAFEPLQGNAPWYYGGLTGFANADYLVVPLCPLSISVRKQVLDEIQGVEASEDEDGNEIPAVPGADVDLTEVARNELFILYEIGEVRSLP</sequence>
<feature type="transmembrane region" description="Helical" evidence="1">
    <location>
        <begin position="286"/>
        <end position="303"/>
    </location>
</feature>
<comment type="caution">
    <text evidence="2">The sequence shown here is derived from an EMBL/GenBank/DDBJ whole genome shotgun (WGS) entry which is preliminary data.</text>
</comment>
<evidence type="ECO:0000313" key="2">
    <source>
        <dbReference type="EMBL" id="MBV7378969.1"/>
    </source>
</evidence>
<reference evidence="2 3" key="1">
    <citation type="submission" date="2021-05" db="EMBL/GenBank/DDBJ databases">
        <title>Culturable bacteria isolated from Daya Bay.</title>
        <authorList>
            <person name="Zheng W."/>
            <person name="Yu S."/>
            <person name="Huang Y."/>
        </authorList>
    </citation>
    <scope>NUCLEOTIDE SEQUENCE [LARGE SCALE GENOMIC DNA]</scope>
    <source>
        <strain evidence="2 3">DP4N28-5</strain>
    </source>
</reference>
<dbReference type="Proteomes" id="UP000756530">
    <property type="component" value="Unassembled WGS sequence"/>
</dbReference>
<feature type="transmembrane region" description="Helical" evidence="1">
    <location>
        <begin position="337"/>
        <end position="361"/>
    </location>
</feature>
<organism evidence="2 3">
    <name type="scientific">Maritimibacter dapengensis</name>
    <dbReference type="NCBI Taxonomy" id="2836868"/>
    <lineage>
        <taxon>Bacteria</taxon>
        <taxon>Pseudomonadati</taxon>
        <taxon>Pseudomonadota</taxon>
        <taxon>Alphaproteobacteria</taxon>
        <taxon>Rhodobacterales</taxon>
        <taxon>Roseobacteraceae</taxon>
        <taxon>Maritimibacter</taxon>
    </lineage>
</organism>
<evidence type="ECO:0000313" key="3">
    <source>
        <dbReference type="Proteomes" id="UP000756530"/>
    </source>
</evidence>
<dbReference type="RefSeq" id="WP_218392132.1">
    <property type="nucleotide sequence ID" value="NZ_JAHUZE010000002.1"/>
</dbReference>
<gene>
    <name evidence="2" type="ORF">KJP28_08520</name>
</gene>
<evidence type="ECO:0000256" key="1">
    <source>
        <dbReference type="SAM" id="Phobius"/>
    </source>
</evidence>
<keyword evidence="1" id="KW-0812">Transmembrane</keyword>
<proteinExistence type="predicted"/>
<name>A0ABS6T162_9RHOB</name>
<feature type="transmembrane region" description="Helical" evidence="1">
    <location>
        <begin position="209"/>
        <end position="236"/>
    </location>
</feature>
<feature type="transmembrane region" description="Helical" evidence="1">
    <location>
        <begin position="84"/>
        <end position="105"/>
    </location>
</feature>
<keyword evidence="3" id="KW-1185">Reference proteome</keyword>